<evidence type="ECO:0000256" key="5">
    <source>
        <dbReference type="ARBA" id="ARBA00022801"/>
    </source>
</evidence>
<accession>A0A7T4JUW3</accession>
<dbReference type="Gene3D" id="3.90.320.10">
    <property type="match status" value="1"/>
</dbReference>
<keyword evidence="2" id="KW-0540">Nuclease</keyword>
<evidence type="ECO:0000313" key="20">
    <source>
        <dbReference type="Proteomes" id="UP000596145"/>
    </source>
</evidence>
<dbReference type="GO" id="GO:0003677">
    <property type="term" value="F:DNA binding"/>
    <property type="evidence" value="ECO:0007669"/>
    <property type="project" value="UniProtKB-KW"/>
</dbReference>
<dbReference type="AlphaFoldDB" id="A0A7T4JUW3"/>
<feature type="domain" description="UvrD-like helicase C-terminal" evidence="18">
    <location>
        <begin position="365"/>
        <end position="717"/>
    </location>
</feature>
<comment type="similarity">
    <text evidence="1">Belongs to the helicase family. UvrD subfamily.</text>
</comment>
<evidence type="ECO:0000256" key="13">
    <source>
        <dbReference type="ARBA" id="ARBA00034808"/>
    </source>
</evidence>
<dbReference type="InterPro" id="IPR038726">
    <property type="entry name" value="PDDEXK_AddAB-type"/>
</dbReference>
<proteinExistence type="inferred from homology"/>
<dbReference type="Gene3D" id="1.10.10.160">
    <property type="match status" value="1"/>
</dbReference>
<dbReference type="RefSeq" id="WP_084036916.1">
    <property type="nucleotide sequence ID" value="NZ_CP066007.1"/>
</dbReference>
<evidence type="ECO:0000256" key="12">
    <source>
        <dbReference type="ARBA" id="ARBA00034617"/>
    </source>
</evidence>
<dbReference type="CDD" id="cd17932">
    <property type="entry name" value="DEXQc_UvrD"/>
    <property type="match status" value="1"/>
</dbReference>
<dbReference type="Gene3D" id="1.10.486.10">
    <property type="entry name" value="PCRA, domain 4"/>
    <property type="match status" value="1"/>
</dbReference>
<dbReference type="InterPro" id="IPR011335">
    <property type="entry name" value="Restrct_endonuc-II-like"/>
</dbReference>
<evidence type="ECO:0000256" key="2">
    <source>
        <dbReference type="ARBA" id="ARBA00022722"/>
    </source>
</evidence>
<dbReference type="Pfam" id="PF13361">
    <property type="entry name" value="UvrD_C"/>
    <property type="match status" value="1"/>
</dbReference>
<evidence type="ECO:0000256" key="6">
    <source>
        <dbReference type="ARBA" id="ARBA00022806"/>
    </source>
</evidence>
<dbReference type="InterPro" id="IPR000212">
    <property type="entry name" value="DNA_helicase_UvrD/REP"/>
</dbReference>
<dbReference type="InterPro" id="IPR027417">
    <property type="entry name" value="P-loop_NTPase"/>
</dbReference>
<evidence type="ECO:0000256" key="9">
    <source>
        <dbReference type="ARBA" id="ARBA00023125"/>
    </source>
</evidence>
<dbReference type="GO" id="GO:0000725">
    <property type="term" value="P:recombinational repair"/>
    <property type="evidence" value="ECO:0007669"/>
    <property type="project" value="TreeGrafter"/>
</dbReference>
<feature type="domain" description="UvrD-like helicase ATP-binding" evidence="17">
    <location>
        <begin position="15"/>
        <end position="353"/>
    </location>
</feature>
<evidence type="ECO:0000313" key="19">
    <source>
        <dbReference type="EMBL" id="QQB46278.1"/>
    </source>
</evidence>
<evidence type="ECO:0000256" key="4">
    <source>
        <dbReference type="ARBA" id="ARBA00022763"/>
    </source>
</evidence>
<sequence>MKYTANELAHQVGGFPPTPQQQAVIEYPMHNLLVVAGAGAGKTKTMADRVVWLVANGLVRPEQVLGLTFTRKAAQNLKQKIRSSLFDLHQKVQGQSVRAEENLDASVFTYDAYAQNLVREYGLLLPTEPGSRIISQAEMVQIATAIVEDFHGTFPDETATKSTSNVATKIVSLVNAIESNMRTAEDVRGATAEALRVIDNVERATKDTTKFIATQDTRVVLLKLVDTFNQYLKDNRLTTFSHTMAAAARLASGEPSVGSSERHRYRVVMLDEYQDTSHSQRIFLRSLYGTGEPGLAVTAVGDPMQAIYGWRGANSSNLANFVTDFPHTVEKNPDGTPVQPAKKLEMTTSFRNPGAVLGVANHISGAILEATGEYAPEERSVAELEPRAGAGDGEVLLANFELEEEEADFVARQLAAEYHGVSDDQLDEYVATLADSAQPTRATNAQPFEAAILVRQHSQVPEAVKALEKYKVPYHVHSLAGLLMMPEIVDLVSIAKALARPEDSSALLRILTGPLVKLGFADVKALTNRARTLNSYQRDKATAETTTEDAVNAADESGATESDADNPALVRLKKEIEDALAEDTVFLGDALADLGDASQYTEEGYARLTSLASRFRWLRGHSLASGLQDIFQDIENTFGIRTEVLARENPRQLGVPGTSHLDTFHGYVADFASIDGATLRGFLEYLDAEAEDRAMDQGEQTVSPNRVDIMTVHAAKGLEFATVAVIGANSKMYKDGQQTITTETAASRPETLPSSVIGDAVDIPEPLLEKPAKEWKDSGFNAYEYGFLDSTPRYAVSPDLEITKGSHFKESLERYKYFLRMKEVRESTRLFYVAVTRSSNRLFITSHARERNDFQTMTFQPSNAAEGGKAPKKQKPHTPTVITPTELFASIAQSDEFSGNVVTWWEPGEELEEIYVERDSDEARFPVDFLGDKRGAIEHAAALVKEKMRERESQGVGSICERVLSAAEAAKNGDTDADASGSPADEPEKENTPEKQRISRWRLTAHKLVEEKCLAERKEIEVELGSRINATEIVQLKKNPEELAKRRLRPVPFKPNSQAKRGTKFHQWIEEHYTLPTLLDDDQLPGIGEEDVTAEELAQLKENFLASPWADRTPVAVEQAIEYQIGSKRVTGKIDAVFRNIDGTWTVVDWKTGKVPSQRDLPTLSLQLAEYRLAWAEIQSKREGRHVDPSEVEAVFFYVREGYTLKPEALMDKDDLRRLIELEENGNE</sequence>
<feature type="binding site" evidence="15">
    <location>
        <begin position="36"/>
        <end position="43"/>
    </location>
    <ligand>
        <name>ATP</name>
        <dbReference type="ChEBI" id="CHEBI:30616"/>
    </ligand>
</feature>
<evidence type="ECO:0000256" key="1">
    <source>
        <dbReference type="ARBA" id="ARBA00009922"/>
    </source>
</evidence>
<dbReference type="GO" id="GO:0043138">
    <property type="term" value="F:3'-5' DNA helicase activity"/>
    <property type="evidence" value="ECO:0007669"/>
    <property type="project" value="UniProtKB-EC"/>
</dbReference>
<keyword evidence="11" id="KW-0413">Isomerase</keyword>
<evidence type="ECO:0000256" key="10">
    <source>
        <dbReference type="ARBA" id="ARBA00023204"/>
    </source>
</evidence>
<feature type="region of interest" description="Disordered" evidence="16">
    <location>
        <begin position="537"/>
        <end position="566"/>
    </location>
</feature>
<dbReference type="InterPro" id="IPR011604">
    <property type="entry name" value="PDDEXK-like_dom_sf"/>
</dbReference>
<reference evidence="19 20" key="1">
    <citation type="submission" date="2020-12" db="EMBL/GenBank/DDBJ databases">
        <title>FDA dAtabase for Regulatory Grade micrObial Sequences (FDA-ARGOS): Supporting development and validation of Infectious Disease Dx tests.</title>
        <authorList>
            <person name="Sproer C."/>
            <person name="Gronow S."/>
            <person name="Severitt S."/>
            <person name="Schroder I."/>
            <person name="Tallon L."/>
            <person name="Sadzewicz L."/>
            <person name="Zhao X."/>
            <person name="Boylan J."/>
            <person name="Ott S."/>
            <person name="Bowen H."/>
            <person name="Vavikolanu K."/>
            <person name="Mehta A."/>
            <person name="Aluvathingal J."/>
            <person name="Nadendla S."/>
            <person name="Lowell S."/>
            <person name="Myers T."/>
            <person name="Yan Y."/>
            <person name="Sichtig H."/>
        </authorList>
    </citation>
    <scope>NUCLEOTIDE SEQUENCE [LARGE SCALE GENOMIC DNA]</scope>
    <source>
        <strain evidence="19 20">FDAARGOS_1053</strain>
    </source>
</reference>
<dbReference type="GO" id="GO:0005524">
    <property type="term" value="F:ATP binding"/>
    <property type="evidence" value="ECO:0007669"/>
    <property type="project" value="UniProtKB-UniRule"/>
</dbReference>
<evidence type="ECO:0000256" key="14">
    <source>
        <dbReference type="ARBA" id="ARBA00048988"/>
    </source>
</evidence>
<dbReference type="SUPFAM" id="SSF52980">
    <property type="entry name" value="Restriction endonuclease-like"/>
    <property type="match status" value="1"/>
</dbReference>
<dbReference type="Gene3D" id="3.40.50.300">
    <property type="entry name" value="P-loop containing nucleotide triphosphate hydrolases"/>
    <property type="match status" value="3"/>
</dbReference>
<dbReference type="EMBL" id="CP066007">
    <property type="protein sequence ID" value="QQB46278.1"/>
    <property type="molecule type" value="Genomic_DNA"/>
</dbReference>
<comment type="catalytic activity">
    <reaction evidence="12">
        <text>Couples ATP hydrolysis with the unwinding of duplex DNA by translocating in the 3'-5' direction.</text>
        <dbReference type="EC" id="5.6.2.4"/>
    </reaction>
</comment>
<evidence type="ECO:0000256" key="15">
    <source>
        <dbReference type="PROSITE-ProRule" id="PRU00560"/>
    </source>
</evidence>
<keyword evidence="3 15" id="KW-0547">Nucleotide-binding</keyword>
<dbReference type="Pfam" id="PF12705">
    <property type="entry name" value="PDDEXK_1"/>
    <property type="match status" value="1"/>
</dbReference>
<evidence type="ECO:0000256" key="3">
    <source>
        <dbReference type="ARBA" id="ARBA00022741"/>
    </source>
</evidence>
<keyword evidence="10" id="KW-0234">DNA repair</keyword>
<comment type="catalytic activity">
    <reaction evidence="14">
        <text>ATP + H2O = ADP + phosphate + H(+)</text>
        <dbReference type="Rhea" id="RHEA:13065"/>
        <dbReference type="ChEBI" id="CHEBI:15377"/>
        <dbReference type="ChEBI" id="CHEBI:15378"/>
        <dbReference type="ChEBI" id="CHEBI:30616"/>
        <dbReference type="ChEBI" id="CHEBI:43474"/>
        <dbReference type="ChEBI" id="CHEBI:456216"/>
        <dbReference type="EC" id="5.6.2.4"/>
    </reaction>
</comment>
<dbReference type="Pfam" id="PF00580">
    <property type="entry name" value="UvrD-helicase"/>
    <property type="match status" value="1"/>
</dbReference>
<keyword evidence="9" id="KW-0238">DNA-binding</keyword>
<evidence type="ECO:0000259" key="17">
    <source>
        <dbReference type="PROSITE" id="PS51198"/>
    </source>
</evidence>
<keyword evidence="5 15" id="KW-0378">Hydrolase</keyword>
<dbReference type="InterPro" id="IPR013986">
    <property type="entry name" value="DExx_box_DNA_helicase_dom_sf"/>
</dbReference>
<dbReference type="OrthoDB" id="4812256at2"/>
<dbReference type="GO" id="GO:0033202">
    <property type="term" value="C:DNA helicase complex"/>
    <property type="evidence" value="ECO:0007669"/>
    <property type="project" value="TreeGrafter"/>
</dbReference>
<dbReference type="EC" id="5.6.2.4" evidence="13"/>
<feature type="region of interest" description="Disordered" evidence="16">
    <location>
        <begin position="969"/>
        <end position="998"/>
    </location>
</feature>
<evidence type="ECO:0000256" key="16">
    <source>
        <dbReference type="SAM" id="MobiDB-lite"/>
    </source>
</evidence>
<keyword evidence="8 15" id="KW-0067">ATP-binding</keyword>
<keyword evidence="7" id="KW-0269">Exonuclease</keyword>
<keyword evidence="4" id="KW-0227">DNA damage</keyword>
<dbReference type="PROSITE" id="PS51198">
    <property type="entry name" value="UVRD_HELICASE_ATP_BIND"/>
    <property type="match status" value="1"/>
</dbReference>
<evidence type="ECO:0000256" key="7">
    <source>
        <dbReference type="ARBA" id="ARBA00022839"/>
    </source>
</evidence>
<gene>
    <name evidence="19" type="ORF">I6I10_12725</name>
</gene>
<dbReference type="Proteomes" id="UP000596145">
    <property type="component" value="Chromosome"/>
</dbReference>
<dbReference type="GO" id="GO:0005829">
    <property type="term" value="C:cytosol"/>
    <property type="evidence" value="ECO:0007669"/>
    <property type="project" value="TreeGrafter"/>
</dbReference>
<evidence type="ECO:0000256" key="8">
    <source>
        <dbReference type="ARBA" id="ARBA00022840"/>
    </source>
</evidence>
<dbReference type="PANTHER" id="PTHR11070:SF55">
    <property type="entry name" value="DNA 3'-5' HELICASE"/>
    <property type="match status" value="1"/>
</dbReference>
<dbReference type="PANTHER" id="PTHR11070">
    <property type="entry name" value="UVRD / RECB / PCRA DNA HELICASE FAMILY MEMBER"/>
    <property type="match status" value="1"/>
</dbReference>
<dbReference type="GeneID" id="92759434"/>
<feature type="compositionally biased region" description="Low complexity" evidence="16">
    <location>
        <begin position="543"/>
        <end position="556"/>
    </location>
</feature>
<dbReference type="SUPFAM" id="SSF52540">
    <property type="entry name" value="P-loop containing nucleoside triphosphate hydrolases"/>
    <property type="match status" value="1"/>
</dbReference>
<evidence type="ECO:0000259" key="18">
    <source>
        <dbReference type="PROSITE" id="PS51217"/>
    </source>
</evidence>
<evidence type="ECO:0000256" key="11">
    <source>
        <dbReference type="ARBA" id="ARBA00023235"/>
    </source>
</evidence>
<protein>
    <recommendedName>
        <fullName evidence="13">DNA 3'-5' helicase</fullName>
        <ecNumber evidence="13">5.6.2.4</ecNumber>
    </recommendedName>
</protein>
<name>A0A7T4JUW3_9CORY</name>
<dbReference type="InterPro" id="IPR014017">
    <property type="entry name" value="DNA_helicase_UvrD-like_C"/>
</dbReference>
<dbReference type="PROSITE" id="PS51217">
    <property type="entry name" value="UVRD_HELICASE_CTER"/>
    <property type="match status" value="1"/>
</dbReference>
<keyword evidence="6 15" id="KW-0347">Helicase</keyword>
<dbReference type="InterPro" id="IPR014016">
    <property type="entry name" value="UvrD-like_ATP-bd"/>
</dbReference>
<organism evidence="19 20">
    <name type="scientific">Corynebacterium glucuronolyticum</name>
    <dbReference type="NCBI Taxonomy" id="39791"/>
    <lineage>
        <taxon>Bacteria</taxon>
        <taxon>Bacillati</taxon>
        <taxon>Actinomycetota</taxon>
        <taxon>Actinomycetes</taxon>
        <taxon>Mycobacteriales</taxon>
        <taxon>Corynebacteriaceae</taxon>
        <taxon>Corynebacterium</taxon>
    </lineage>
</organism>
<dbReference type="GO" id="GO:0004527">
    <property type="term" value="F:exonuclease activity"/>
    <property type="evidence" value="ECO:0007669"/>
    <property type="project" value="UniProtKB-KW"/>
</dbReference>